<dbReference type="SUPFAM" id="SSF53597">
    <property type="entry name" value="Dihydrofolate reductase-like"/>
    <property type="match status" value="1"/>
</dbReference>
<accession>A0ABP0UWV6</accession>
<dbReference type="Gene3D" id="3.40.430.10">
    <property type="entry name" value="Dihydrofolate Reductase, subunit A"/>
    <property type="match status" value="1"/>
</dbReference>
<sequence length="595" mass="64347">MQVQGVFMRACAAARAPITCISGEDPQHLLRAAELAGASAGKSAPHPNLGCVIAQGIQVVGEGFLYGQGTRSAEIQAVSRAGEFSKGATAYLNLEPEVYHGQAYGSAVHALKEAGLARVVVGLRHPLQHLRGRAIDTLRSSGVCVEVGGEELNTEGIFKEALRACQVVNAPLLYRAAYKIPFSILKFAMTLDGKIASSTGHAAWVSSELSRERVFSTRAVSDAVIVGGNTVRRDNPRLTTRHRGHLPVRIVMSRCLRLPENANLWDVSIAQTIVMTQRGVRKDFQTLLASRGVEVVEFDFLTPRAVMEYCYHRGFLSVLWECGGMLSAPAISSGVIHKVMAFVAPKIIGGSAAPSPVGELGMVEMNQALKLSDVTFEQIGPDMLISGYVHPIPNLNQSVSPTVEAATSLLDNLSSSKQPPVISFYKTWDPYGEFSNFFPHSISLSDRNGEVLVWKSVEHYYQAQKFEGVEDPLAEACVRNIKEAEGPEEAAQLGRSLARQRPDLVRPDWESAKVIVMEKALYAKFSSDPELRMLLKSTDGAVLIEASPHDLFWGAGRNGAGQNNLGCLLMKLRSRLLSGSNGSASRSTPLTASLP</sequence>
<dbReference type="SUPFAM" id="SSF143990">
    <property type="entry name" value="YbiA-like"/>
    <property type="match status" value="1"/>
</dbReference>
<evidence type="ECO:0000256" key="2">
    <source>
        <dbReference type="ARBA" id="ARBA00013173"/>
    </source>
</evidence>
<dbReference type="SUPFAM" id="SSF53927">
    <property type="entry name" value="Cytidine deaminase-like"/>
    <property type="match status" value="1"/>
</dbReference>
<keyword evidence="4" id="KW-0560">Oxidoreductase</keyword>
<dbReference type="InterPro" id="IPR002125">
    <property type="entry name" value="CMP_dCMP_dom"/>
</dbReference>
<comment type="pathway">
    <text evidence="1">Cofactor biosynthesis; riboflavin biosynthesis; 5-amino-6-(D-ribitylamino)uracil from GTP: step 3/4.</text>
</comment>
<evidence type="ECO:0000259" key="6">
    <source>
        <dbReference type="PROSITE" id="PS51747"/>
    </source>
</evidence>
<dbReference type="NCBIfam" id="TIGR00326">
    <property type="entry name" value="eubact_ribD"/>
    <property type="match status" value="1"/>
</dbReference>
<evidence type="ECO:0000256" key="3">
    <source>
        <dbReference type="ARBA" id="ARBA00022857"/>
    </source>
</evidence>
<proteinExistence type="predicted"/>
<name>A0ABP0UWV6_9BRYO</name>
<protein>
    <recommendedName>
        <fullName evidence="2">5-amino-6-(5-phosphoribosylamino)uracil reductase</fullName>
        <ecNumber evidence="2">1.1.1.193</ecNumber>
    </recommendedName>
</protein>
<dbReference type="EC" id="1.1.1.193" evidence="2"/>
<dbReference type="InterPro" id="IPR037238">
    <property type="entry name" value="YbiA-like_sf"/>
</dbReference>
<keyword evidence="5" id="KW-0511">Multifunctional enzyme</keyword>
<dbReference type="InterPro" id="IPR011549">
    <property type="entry name" value="RibD_C"/>
</dbReference>
<evidence type="ECO:0000256" key="4">
    <source>
        <dbReference type="ARBA" id="ARBA00023002"/>
    </source>
</evidence>
<evidence type="ECO:0000313" key="8">
    <source>
        <dbReference type="Proteomes" id="UP001497512"/>
    </source>
</evidence>
<dbReference type="Pfam" id="PF08719">
    <property type="entry name" value="NADAR"/>
    <property type="match status" value="1"/>
</dbReference>
<evidence type="ECO:0000256" key="1">
    <source>
        <dbReference type="ARBA" id="ARBA00004910"/>
    </source>
</evidence>
<evidence type="ECO:0000313" key="7">
    <source>
        <dbReference type="EMBL" id="CAK9231675.1"/>
    </source>
</evidence>
<keyword evidence="8" id="KW-1185">Reference proteome</keyword>
<dbReference type="InterPro" id="IPR002734">
    <property type="entry name" value="RibDG_C"/>
</dbReference>
<feature type="domain" description="CMP/dCMP-type deaminase" evidence="6">
    <location>
        <begin position="24"/>
        <end position="146"/>
    </location>
</feature>
<dbReference type="InterPro" id="IPR016193">
    <property type="entry name" value="Cytidine_deaminase-like"/>
</dbReference>
<dbReference type="InterPro" id="IPR004794">
    <property type="entry name" value="Eubact_RibD"/>
</dbReference>
<dbReference type="Proteomes" id="UP001497512">
    <property type="component" value="Chromosome 7"/>
</dbReference>
<dbReference type="NCBIfam" id="TIGR02464">
    <property type="entry name" value="ribofla_fusion"/>
    <property type="match status" value="1"/>
</dbReference>
<dbReference type="Gene3D" id="3.40.140.10">
    <property type="entry name" value="Cytidine Deaminase, domain 2"/>
    <property type="match status" value="1"/>
</dbReference>
<dbReference type="PROSITE" id="PS51747">
    <property type="entry name" value="CYT_DCMP_DEAMINASES_2"/>
    <property type="match status" value="1"/>
</dbReference>
<evidence type="ECO:0000256" key="5">
    <source>
        <dbReference type="ARBA" id="ARBA00023268"/>
    </source>
</evidence>
<reference evidence="7" key="1">
    <citation type="submission" date="2024-02" db="EMBL/GenBank/DDBJ databases">
        <authorList>
            <consortium name="ELIXIR-Norway"/>
            <consortium name="Elixir Norway"/>
        </authorList>
    </citation>
    <scope>NUCLEOTIDE SEQUENCE</scope>
</reference>
<dbReference type="EMBL" id="OZ019899">
    <property type="protein sequence ID" value="CAK9231675.1"/>
    <property type="molecule type" value="Genomic_DNA"/>
</dbReference>
<keyword evidence="3" id="KW-0521">NADP</keyword>
<dbReference type="NCBIfam" id="TIGR00227">
    <property type="entry name" value="ribD_Cterm"/>
    <property type="match status" value="1"/>
</dbReference>
<dbReference type="Pfam" id="PF01872">
    <property type="entry name" value="RibD_C"/>
    <property type="match status" value="1"/>
</dbReference>
<dbReference type="PANTHER" id="PTHR38011:SF7">
    <property type="entry name" value="2,5-DIAMINO-6-RIBOSYLAMINO-4(3H)-PYRIMIDINONE 5'-PHOSPHATE REDUCTASE"/>
    <property type="match status" value="1"/>
</dbReference>
<dbReference type="CDD" id="cd15457">
    <property type="entry name" value="NADAR"/>
    <property type="match status" value="1"/>
</dbReference>
<gene>
    <name evidence="7" type="ORF">CSSPTR1EN2_LOCUS20854</name>
</gene>
<dbReference type="InterPro" id="IPR012816">
    <property type="entry name" value="NADAR"/>
</dbReference>
<dbReference type="PANTHER" id="PTHR38011">
    <property type="entry name" value="DIHYDROFOLATE REDUCTASE FAMILY PROTEIN (AFU_ORTHOLOGUE AFUA_8G06820)"/>
    <property type="match status" value="1"/>
</dbReference>
<dbReference type="InterPro" id="IPR024072">
    <property type="entry name" value="DHFR-like_dom_sf"/>
</dbReference>
<dbReference type="InterPro" id="IPR050765">
    <property type="entry name" value="Riboflavin_Biosynth_HTPR"/>
</dbReference>
<organism evidence="7 8">
    <name type="scientific">Sphagnum troendelagicum</name>
    <dbReference type="NCBI Taxonomy" id="128251"/>
    <lineage>
        <taxon>Eukaryota</taxon>
        <taxon>Viridiplantae</taxon>
        <taxon>Streptophyta</taxon>
        <taxon>Embryophyta</taxon>
        <taxon>Bryophyta</taxon>
        <taxon>Sphagnophytina</taxon>
        <taxon>Sphagnopsida</taxon>
        <taxon>Sphagnales</taxon>
        <taxon>Sphagnaceae</taxon>
        <taxon>Sphagnum</taxon>
    </lineage>
</organism>
<dbReference type="Gene3D" id="1.10.357.40">
    <property type="entry name" value="YbiA-like"/>
    <property type="match status" value="1"/>
</dbReference>